<sequence>MTMYDTIDDDTEPDTDALRSGLRTRADLVTVSVPPIPAVRQRARQRRTRRRMVQALSGIAAASAVVGGALVWAPGRDGGDGAPTTTPWPTPSPSPSLSLSPSLATSTADYLRATDLGAGWTGPVGATPSPQLDMGGACEQEGVFHPQIPVAPAVDYLYTSSPPGKPAIEMFEAVYTFAPGTGRAVMNRVNAALGVFCEQPEAVRTLDTPTVADDSIGYTTGGNNCYILVRSGDRVASAVVPVMPGGAEETGWIDLVTAQMGKRLTGG</sequence>
<proteinExistence type="predicted"/>
<protein>
    <recommendedName>
        <fullName evidence="5">Serine/threonine protein kinase</fullName>
    </recommendedName>
</protein>
<evidence type="ECO:0000256" key="1">
    <source>
        <dbReference type="SAM" id="MobiDB-lite"/>
    </source>
</evidence>
<accession>A0ABS5KL09</accession>
<gene>
    <name evidence="3" type="ORF">KGQ19_07550</name>
</gene>
<feature type="region of interest" description="Disordered" evidence="1">
    <location>
        <begin position="75"/>
        <end position="101"/>
    </location>
</feature>
<dbReference type="EMBL" id="JAAFYZ010000017">
    <property type="protein sequence ID" value="MBS2546719.1"/>
    <property type="molecule type" value="Genomic_DNA"/>
</dbReference>
<organism evidence="3 4">
    <name type="scientific">Catenulispora pinistramenti</name>
    <dbReference type="NCBI Taxonomy" id="2705254"/>
    <lineage>
        <taxon>Bacteria</taxon>
        <taxon>Bacillati</taxon>
        <taxon>Actinomycetota</taxon>
        <taxon>Actinomycetes</taxon>
        <taxon>Catenulisporales</taxon>
        <taxon>Catenulisporaceae</taxon>
        <taxon>Catenulispora</taxon>
    </lineage>
</organism>
<dbReference type="Proteomes" id="UP000730482">
    <property type="component" value="Unassembled WGS sequence"/>
</dbReference>
<evidence type="ECO:0000313" key="4">
    <source>
        <dbReference type="Proteomes" id="UP000730482"/>
    </source>
</evidence>
<keyword evidence="2" id="KW-1133">Transmembrane helix</keyword>
<reference evidence="3 4" key="1">
    <citation type="submission" date="2020-02" db="EMBL/GenBank/DDBJ databases">
        <title>Acidophilic actinobacteria isolated from forest soil.</title>
        <authorList>
            <person name="Golinska P."/>
        </authorList>
    </citation>
    <scope>NUCLEOTIDE SEQUENCE [LARGE SCALE GENOMIC DNA]</scope>
    <source>
        <strain evidence="3 4">NL8</strain>
    </source>
</reference>
<evidence type="ECO:0008006" key="5">
    <source>
        <dbReference type="Google" id="ProtNLM"/>
    </source>
</evidence>
<evidence type="ECO:0000313" key="3">
    <source>
        <dbReference type="EMBL" id="MBS2546719.1"/>
    </source>
</evidence>
<keyword evidence="4" id="KW-1185">Reference proteome</keyword>
<dbReference type="RefSeq" id="WP_212008365.1">
    <property type="nucleotide sequence ID" value="NZ_JAAFYZ010000017.1"/>
</dbReference>
<evidence type="ECO:0000256" key="2">
    <source>
        <dbReference type="SAM" id="Phobius"/>
    </source>
</evidence>
<name>A0ABS5KL09_9ACTN</name>
<feature type="transmembrane region" description="Helical" evidence="2">
    <location>
        <begin position="52"/>
        <end position="73"/>
    </location>
</feature>
<keyword evidence="2" id="KW-0472">Membrane</keyword>
<comment type="caution">
    <text evidence="3">The sequence shown here is derived from an EMBL/GenBank/DDBJ whole genome shotgun (WGS) entry which is preliminary data.</text>
</comment>
<keyword evidence="2" id="KW-0812">Transmembrane</keyword>